<sequence length="192" mass="22216">MIQLLAEFDHLIDLHETASWQETKERVFTKIATTNLRRARSDLAAPIKAATTDRVWAVISKFAVELICCTTEGLDFKKEIFSEKVRLDLERMGEKPCRKTAHLQIYHEMGDDKEVIEVLFLLRNHGAHGEDPKRKQDWTRIERFVAAILGKRYGKNSRHKKPLQLTEYEGSEVKLKILQQLCDAIGKLNTSR</sequence>
<accession>A0A5C6C118</accession>
<organism evidence="1 2">
    <name type="scientific">Allorhodopirellula heiligendammensis</name>
    <dbReference type="NCBI Taxonomy" id="2714739"/>
    <lineage>
        <taxon>Bacteria</taxon>
        <taxon>Pseudomonadati</taxon>
        <taxon>Planctomycetota</taxon>
        <taxon>Planctomycetia</taxon>
        <taxon>Pirellulales</taxon>
        <taxon>Pirellulaceae</taxon>
        <taxon>Allorhodopirellula</taxon>
    </lineage>
</organism>
<proteinExistence type="predicted"/>
<reference evidence="1 2" key="1">
    <citation type="journal article" date="2020" name="Antonie Van Leeuwenhoek">
        <title>Rhodopirellula heiligendammensis sp. nov., Rhodopirellula pilleata sp. nov., and Rhodopirellula solitaria sp. nov. isolated from natural or artificial marine surfaces in Northern Germany and California, USA, and emended description of the genus Rhodopirellula.</title>
        <authorList>
            <person name="Kallscheuer N."/>
            <person name="Wiegand S."/>
            <person name="Jogler M."/>
            <person name="Boedeker C."/>
            <person name="Peeters S.H."/>
            <person name="Rast P."/>
            <person name="Heuer A."/>
            <person name="Jetten M.S.M."/>
            <person name="Rohde M."/>
            <person name="Jogler C."/>
        </authorList>
    </citation>
    <scope>NUCLEOTIDE SEQUENCE [LARGE SCALE GENOMIC DNA]</scope>
    <source>
        <strain evidence="1 2">Poly21</strain>
    </source>
</reference>
<dbReference type="AlphaFoldDB" id="A0A5C6C118"/>
<dbReference type="EMBL" id="SJPU01000001">
    <property type="protein sequence ID" value="TWU18273.1"/>
    <property type="molecule type" value="Genomic_DNA"/>
</dbReference>
<evidence type="ECO:0000313" key="2">
    <source>
        <dbReference type="Proteomes" id="UP000319908"/>
    </source>
</evidence>
<gene>
    <name evidence="1" type="ORF">Poly21_04340</name>
</gene>
<keyword evidence="2" id="KW-1185">Reference proteome</keyword>
<dbReference type="Proteomes" id="UP000319908">
    <property type="component" value="Unassembled WGS sequence"/>
</dbReference>
<comment type="caution">
    <text evidence="1">The sequence shown here is derived from an EMBL/GenBank/DDBJ whole genome shotgun (WGS) entry which is preliminary data.</text>
</comment>
<name>A0A5C6C118_9BACT</name>
<evidence type="ECO:0000313" key="1">
    <source>
        <dbReference type="EMBL" id="TWU18273.1"/>
    </source>
</evidence>
<dbReference type="RefSeq" id="WP_146405362.1">
    <property type="nucleotide sequence ID" value="NZ_SJPU01000001.1"/>
</dbReference>
<protein>
    <submittedName>
        <fullName evidence="1">Uncharacterized protein</fullName>
    </submittedName>
</protein>